<evidence type="ECO:0000313" key="3">
    <source>
        <dbReference type="Proteomes" id="UP001295740"/>
    </source>
</evidence>
<dbReference type="PANTHER" id="PTHR21248">
    <property type="entry name" value="CARDIOLIPIN SYNTHASE"/>
    <property type="match status" value="1"/>
</dbReference>
<name>A0AAI8VTN1_9PEZI</name>
<dbReference type="EMBL" id="CAUWAG010000014">
    <property type="protein sequence ID" value="CAJ2510424.1"/>
    <property type="molecule type" value="Genomic_DNA"/>
</dbReference>
<feature type="domain" description="PLD phosphodiesterase" evidence="1">
    <location>
        <begin position="441"/>
        <end position="463"/>
    </location>
</feature>
<dbReference type="Proteomes" id="UP001295740">
    <property type="component" value="Unassembled WGS sequence"/>
</dbReference>
<proteinExistence type="predicted"/>
<dbReference type="PROSITE" id="PS50035">
    <property type="entry name" value="PLD"/>
    <property type="match status" value="1"/>
</dbReference>
<dbReference type="GO" id="GO:0032049">
    <property type="term" value="P:cardiolipin biosynthetic process"/>
    <property type="evidence" value="ECO:0007669"/>
    <property type="project" value="UniProtKB-ARBA"/>
</dbReference>
<dbReference type="AlphaFoldDB" id="A0AAI8VTN1"/>
<dbReference type="GO" id="GO:0030572">
    <property type="term" value="F:phosphatidyltransferase activity"/>
    <property type="evidence" value="ECO:0007669"/>
    <property type="project" value="UniProtKB-ARBA"/>
</dbReference>
<dbReference type="InterPro" id="IPR001736">
    <property type="entry name" value="PLipase_D/transphosphatidylase"/>
</dbReference>
<dbReference type="Pfam" id="PF13091">
    <property type="entry name" value="PLDc_2"/>
    <property type="match status" value="1"/>
</dbReference>
<keyword evidence="3" id="KW-1185">Reference proteome</keyword>
<organism evidence="2 3">
    <name type="scientific">Anthostomella pinea</name>
    <dbReference type="NCBI Taxonomy" id="933095"/>
    <lineage>
        <taxon>Eukaryota</taxon>
        <taxon>Fungi</taxon>
        <taxon>Dikarya</taxon>
        <taxon>Ascomycota</taxon>
        <taxon>Pezizomycotina</taxon>
        <taxon>Sordariomycetes</taxon>
        <taxon>Xylariomycetidae</taxon>
        <taxon>Xylariales</taxon>
        <taxon>Xylariaceae</taxon>
        <taxon>Anthostomella</taxon>
    </lineage>
</organism>
<dbReference type="PANTHER" id="PTHR21248:SF11">
    <property type="entry name" value="PLD PHOSPHODIESTERASE DOMAIN-CONTAINING PROTEIN"/>
    <property type="match status" value="1"/>
</dbReference>
<sequence length="503" mass="55704">MASLARFKEPWIKALNSRPAVPYRDLPEYPVSDPASLVCTSRPLSFETGTGASIYTRSLLSAILEAKHEVILVTCFWAPSTTLTALKETLEKLAASRRERIRNQLSAGPGEEAVPPLRIRICFSSRSLLQKIFHTSCRDGYTYPPSAWPTQLGLPDQDTLEAGLIDLRVKSLFFLPFSVMHPKFLIVDRRKARLPSCNVSWEPWLEGCVELDGAAVSTLLSFYQSVWDPRLEEEPAIESNKNPRSNPENLKPCSSGRLGLTSIQSPATRFVSLGASTVPTVLLPSSHRRNPQFRPLFWQNSPSPPSTPLNCAILRLLDLAERQIYLQTPNLTSATVVDALLGALDRGVDVTIVTSRGMMVLEQLLTAGTTTSLCLKSFIKKYSERQRLYAQSRDRRGSEDSNPIIDLEAQPPRLGSLKISYFQSLPASRATKTPEEPVQSHLKLTIVDGQYTVLGSGNMDRASWFTSQELGILFQSTEFATAVSDTVEGALHGRLRPLFSSEA</sequence>
<evidence type="ECO:0000313" key="2">
    <source>
        <dbReference type="EMBL" id="CAJ2510424.1"/>
    </source>
</evidence>
<gene>
    <name evidence="2" type="ORF">KHLLAP_LOCUS10892</name>
</gene>
<comment type="caution">
    <text evidence="2">The sequence shown here is derived from an EMBL/GenBank/DDBJ whole genome shotgun (WGS) entry which is preliminary data.</text>
</comment>
<evidence type="ECO:0000259" key="1">
    <source>
        <dbReference type="PROSITE" id="PS50035"/>
    </source>
</evidence>
<dbReference type="Gene3D" id="3.30.870.10">
    <property type="entry name" value="Endonuclease Chain A"/>
    <property type="match status" value="2"/>
</dbReference>
<dbReference type="CDD" id="cd00138">
    <property type="entry name" value="PLDc_SF"/>
    <property type="match status" value="1"/>
</dbReference>
<accession>A0AAI8VTN1</accession>
<reference evidence="2" key="1">
    <citation type="submission" date="2023-10" db="EMBL/GenBank/DDBJ databases">
        <authorList>
            <person name="Hackl T."/>
        </authorList>
    </citation>
    <scope>NUCLEOTIDE SEQUENCE</scope>
</reference>
<dbReference type="SUPFAM" id="SSF56024">
    <property type="entry name" value="Phospholipase D/nuclease"/>
    <property type="match status" value="2"/>
</dbReference>
<dbReference type="InterPro" id="IPR025202">
    <property type="entry name" value="PLD-like_dom"/>
</dbReference>
<protein>
    <submittedName>
        <fullName evidence="2">Uu.00g051270.m01.CDS01</fullName>
    </submittedName>
</protein>